<reference evidence="2 3" key="1">
    <citation type="submission" date="2023-12" db="EMBL/GenBank/DDBJ databases">
        <title>A high-quality genome assembly for Dillenia turbinata (Dilleniales).</title>
        <authorList>
            <person name="Chanderbali A."/>
        </authorList>
    </citation>
    <scope>NUCLEOTIDE SEQUENCE [LARGE SCALE GENOMIC DNA]</scope>
    <source>
        <strain evidence="2">LSX21</strain>
        <tissue evidence="2">Leaf</tissue>
    </source>
</reference>
<organism evidence="2 3">
    <name type="scientific">Dillenia turbinata</name>
    <dbReference type="NCBI Taxonomy" id="194707"/>
    <lineage>
        <taxon>Eukaryota</taxon>
        <taxon>Viridiplantae</taxon>
        <taxon>Streptophyta</taxon>
        <taxon>Embryophyta</taxon>
        <taxon>Tracheophyta</taxon>
        <taxon>Spermatophyta</taxon>
        <taxon>Magnoliopsida</taxon>
        <taxon>eudicotyledons</taxon>
        <taxon>Gunneridae</taxon>
        <taxon>Pentapetalae</taxon>
        <taxon>Dilleniales</taxon>
        <taxon>Dilleniaceae</taxon>
        <taxon>Dillenia</taxon>
    </lineage>
</organism>
<dbReference type="PANTHER" id="PTHR23130">
    <property type="entry name" value="CYTOCHROME B561 AND DOMON DOMAIN-CONTAINING PROTEIN"/>
    <property type="match status" value="1"/>
</dbReference>
<comment type="caution">
    <text evidence="2">The sequence shown here is derived from an EMBL/GenBank/DDBJ whole genome shotgun (WGS) entry which is preliminary data.</text>
</comment>
<dbReference type="Proteomes" id="UP001370490">
    <property type="component" value="Unassembled WGS sequence"/>
</dbReference>
<feature type="domain" description="AIR12 DOMON" evidence="1">
    <location>
        <begin position="51"/>
        <end position="150"/>
    </location>
</feature>
<protein>
    <submittedName>
        <fullName evidence="2">AIR12, DOMON domain</fullName>
    </submittedName>
</protein>
<dbReference type="Pfam" id="PF04526">
    <property type="entry name" value="DUF568"/>
    <property type="match status" value="1"/>
</dbReference>
<evidence type="ECO:0000313" key="3">
    <source>
        <dbReference type="Proteomes" id="UP001370490"/>
    </source>
</evidence>
<gene>
    <name evidence="2" type="ORF">RJ641_017182</name>
</gene>
<proteinExistence type="predicted"/>
<dbReference type="EMBL" id="JBAMMX010000022">
    <property type="protein sequence ID" value="KAK6918760.1"/>
    <property type="molecule type" value="Genomic_DNA"/>
</dbReference>
<dbReference type="AlphaFoldDB" id="A0AAN8UNA6"/>
<dbReference type="InterPro" id="IPR045265">
    <property type="entry name" value="AIR12_DOMON"/>
</dbReference>
<sequence length="153" mass="16148">MGTTSRPVLTLSILPTFAGTTYHPPKQFRLLIGPLKLLQDGLQINPTGTGMLGSQALVAFLHSNGSMIAYPTPITSYSPSMKPGTLSFQVSNISAEYSNNEMAIFATIGPLSNGTTVNHVWQAGNSVSNDIPQMHPTTGPNVQSMGSLNFLAG</sequence>
<evidence type="ECO:0000259" key="1">
    <source>
        <dbReference type="Pfam" id="PF04526"/>
    </source>
</evidence>
<name>A0AAN8UNA6_9MAGN</name>
<evidence type="ECO:0000313" key="2">
    <source>
        <dbReference type="EMBL" id="KAK6918760.1"/>
    </source>
</evidence>
<accession>A0AAN8UNA6</accession>
<keyword evidence="3" id="KW-1185">Reference proteome</keyword>
<dbReference type="PANTHER" id="PTHR23130:SF159">
    <property type="entry name" value="OS08G0335600 PROTEIN"/>
    <property type="match status" value="1"/>
</dbReference>